<name>A0A3Q1F840_9TELE</name>
<dbReference type="GeneTree" id="ENSGT00940000180059"/>
<evidence type="ECO:0000313" key="3">
    <source>
        <dbReference type="Proteomes" id="UP000257200"/>
    </source>
</evidence>
<keyword evidence="1" id="KW-1133">Transmembrane helix</keyword>
<feature type="transmembrane region" description="Helical" evidence="1">
    <location>
        <begin position="294"/>
        <end position="315"/>
    </location>
</feature>
<dbReference type="Gene3D" id="3.60.10.10">
    <property type="entry name" value="Endonuclease/exonuclease/phosphatase"/>
    <property type="match status" value="1"/>
</dbReference>
<dbReference type="InterPro" id="IPR036691">
    <property type="entry name" value="Endo/exonu/phosph_ase_sf"/>
</dbReference>
<sequence length="347" mass="38923">MANADSVSVRVFSLNCWGIRYLSKHCPQRYAMIGEMLTKEEHDIVLLQEVEEMLKMFLKNKIQNSCLAFSLSFCSGVIGSGLAIFTKYRIHDTFVYRYSLNGYPYMVSWESCDAQNITAIWNKMRHKMTEARNKGCEDGMTLIAGNPFITEKELGPFEKGIRIDYILFKSSSGADVRCDSMSTTKGSVPDHPFPYSDHEALTAELRLESCSPAEIGTDGRSKKFVEFFWGFFLVDIVTEARTEVKVGLHCAERMRYTAARTGAMGLALLFLELAIAAVPWLALGAEQPFPRTSFYLLAALCFAILLTTSLLYVFYSMELKSLQGAEDQMRLAVGSLQENSSECVLSS</sequence>
<dbReference type="Proteomes" id="UP000257200">
    <property type="component" value="Unplaced"/>
</dbReference>
<reference evidence="2" key="1">
    <citation type="submission" date="2025-08" db="UniProtKB">
        <authorList>
            <consortium name="Ensembl"/>
        </authorList>
    </citation>
    <scope>IDENTIFICATION</scope>
</reference>
<dbReference type="SUPFAM" id="SSF56219">
    <property type="entry name" value="DNase I-like"/>
    <property type="match status" value="1"/>
</dbReference>
<reference evidence="2" key="2">
    <citation type="submission" date="2025-09" db="UniProtKB">
        <authorList>
            <consortium name="Ensembl"/>
        </authorList>
    </citation>
    <scope>IDENTIFICATION</scope>
</reference>
<accession>A0A3Q1F840</accession>
<dbReference type="InParanoid" id="A0A3Q1F840"/>
<organism evidence="2 3">
    <name type="scientific">Acanthochromis polyacanthus</name>
    <name type="common">spiny chromis</name>
    <dbReference type="NCBI Taxonomy" id="80966"/>
    <lineage>
        <taxon>Eukaryota</taxon>
        <taxon>Metazoa</taxon>
        <taxon>Chordata</taxon>
        <taxon>Craniata</taxon>
        <taxon>Vertebrata</taxon>
        <taxon>Euteleostomi</taxon>
        <taxon>Actinopterygii</taxon>
        <taxon>Neopterygii</taxon>
        <taxon>Teleostei</taxon>
        <taxon>Neoteleostei</taxon>
        <taxon>Acanthomorphata</taxon>
        <taxon>Ovalentaria</taxon>
        <taxon>Pomacentridae</taxon>
        <taxon>Acanthochromis</taxon>
    </lineage>
</organism>
<feature type="transmembrane region" description="Helical" evidence="1">
    <location>
        <begin position="263"/>
        <end position="282"/>
    </location>
</feature>
<evidence type="ECO:0000313" key="2">
    <source>
        <dbReference type="Ensembl" id="ENSAPOP00000013113.1"/>
    </source>
</evidence>
<protein>
    <recommendedName>
        <fullName evidence="4">Endonuclease/exonuclease/phosphatase domain-containing protein</fullName>
    </recommendedName>
</protein>
<keyword evidence="3" id="KW-1185">Reference proteome</keyword>
<feature type="transmembrane region" description="Helical" evidence="1">
    <location>
        <begin position="62"/>
        <end position="85"/>
    </location>
</feature>
<dbReference type="Ensembl" id="ENSAPOT00000021195.1">
    <property type="protein sequence ID" value="ENSAPOP00000013113.1"/>
    <property type="gene ID" value="ENSAPOG00000000440.1"/>
</dbReference>
<evidence type="ECO:0000256" key="1">
    <source>
        <dbReference type="SAM" id="Phobius"/>
    </source>
</evidence>
<evidence type="ECO:0008006" key="4">
    <source>
        <dbReference type="Google" id="ProtNLM"/>
    </source>
</evidence>
<dbReference type="AlphaFoldDB" id="A0A3Q1F840"/>
<dbReference type="STRING" id="80966.ENSAPOP00000013113"/>
<dbReference type="FunCoup" id="A0A3Q1F840">
    <property type="interactions" value="662"/>
</dbReference>
<keyword evidence="1" id="KW-0472">Membrane</keyword>
<dbReference type="GO" id="GO:0003824">
    <property type="term" value="F:catalytic activity"/>
    <property type="evidence" value="ECO:0007669"/>
    <property type="project" value="InterPro"/>
</dbReference>
<keyword evidence="1" id="KW-0812">Transmembrane</keyword>
<proteinExistence type="predicted"/>